<reference evidence="7" key="4">
    <citation type="submission" date="2020-02" db="EMBL/GenBank/DDBJ databases">
        <authorList>
            <person name="Littmann E."/>
            <person name="Sorbara M."/>
        </authorList>
    </citation>
    <scope>NUCLEOTIDE SEQUENCE</scope>
    <source>
        <strain evidence="7">MSK.10.16</strain>
    </source>
</reference>
<evidence type="ECO:0000313" key="4">
    <source>
        <dbReference type="EMBL" id="CUO13327.1"/>
    </source>
</evidence>
<protein>
    <submittedName>
        <fullName evidence="5">DUF4358 domain-containing protein</fullName>
    </submittedName>
</protein>
<dbReference type="EMBL" id="WWSB01000007">
    <property type="protein sequence ID" value="MZK17885.1"/>
    <property type="molecule type" value="Genomic_DNA"/>
</dbReference>
<dbReference type="Proteomes" id="UP000095380">
    <property type="component" value="Unassembled WGS sequence"/>
</dbReference>
<dbReference type="Pfam" id="PF14270">
    <property type="entry name" value="DUF4358"/>
    <property type="match status" value="1"/>
</dbReference>
<name>A0A174CK56_9FIRM</name>
<evidence type="ECO:0000313" key="10">
    <source>
        <dbReference type="Proteomes" id="UP000095597"/>
    </source>
</evidence>
<keyword evidence="1" id="KW-1133">Transmembrane helix</keyword>
<evidence type="ECO:0000313" key="8">
    <source>
        <dbReference type="Proteomes" id="UP000095380"/>
    </source>
</evidence>
<sequence length="162" mass="18155">MRKGRLDIINTCKYLMVIALIAYVVLLVSGEGDNTVSVDTIQKNIEKSVSLKGMKKGSSQDLKKYYGLNANDYAGTMLYIPDDVMSVNEILVVKVKDKSQVEDVEKAVEERLSTQKKSFEGYGVKQTRLLHSAIDETRGYYILLAVSKDADRIEAAFKNSIY</sequence>
<dbReference type="Proteomes" id="UP000095597">
    <property type="component" value="Unassembled WGS sequence"/>
</dbReference>
<dbReference type="EMBL" id="JAAIOD010000008">
    <property type="protein sequence ID" value="NSE58060.1"/>
    <property type="molecule type" value="Genomic_DNA"/>
</dbReference>
<gene>
    <name evidence="3" type="ORF">ERS852408_01178</name>
    <name evidence="4" type="ORF">ERS852423_02368</name>
    <name evidence="2" type="ORF">ERS852573_00291</name>
    <name evidence="7" type="ORF">G4332_08015</name>
    <name evidence="6" type="ORF">GT565_07110</name>
    <name evidence="5" type="ORF">GT576_14415</name>
</gene>
<accession>A0A174CK56</accession>
<feature type="transmembrane region" description="Helical" evidence="1">
    <location>
        <begin position="12"/>
        <end position="30"/>
    </location>
</feature>
<evidence type="ECO:0000313" key="2">
    <source>
        <dbReference type="EMBL" id="CUM73487.1"/>
    </source>
</evidence>
<dbReference type="Proteomes" id="UP000446719">
    <property type="component" value="Unassembled WGS sequence"/>
</dbReference>
<dbReference type="AlphaFoldDB" id="A0A174CK56"/>
<evidence type="ECO:0000256" key="1">
    <source>
        <dbReference type="SAM" id="Phobius"/>
    </source>
</evidence>
<evidence type="ECO:0000313" key="7">
    <source>
        <dbReference type="EMBL" id="NSE58060.1"/>
    </source>
</evidence>
<dbReference type="EMBL" id="CYXO01000001">
    <property type="protein sequence ID" value="CUM73487.1"/>
    <property type="molecule type" value="Genomic_DNA"/>
</dbReference>
<evidence type="ECO:0000313" key="12">
    <source>
        <dbReference type="Proteomes" id="UP000449249"/>
    </source>
</evidence>
<dbReference type="EMBL" id="WWSH01000016">
    <property type="protein sequence ID" value="MZK11500.1"/>
    <property type="molecule type" value="Genomic_DNA"/>
</dbReference>
<evidence type="ECO:0000313" key="6">
    <source>
        <dbReference type="EMBL" id="MZK17885.1"/>
    </source>
</evidence>
<proteinExistence type="predicted"/>
<dbReference type="Proteomes" id="UP000724058">
    <property type="component" value="Unassembled WGS sequence"/>
</dbReference>
<dbReference type="GeneID" id="93137471"/>
<dbReference type="InterPro" id="IPR025648">
    <property type="entry name" value="DUF4358"/>
</dbReference>
<reference evidence="7" key="3">
    <citation type="journal article" date="2020" name="Cell Host Microbe">
        <title>Functional and Genomic Variation between Human-Derived Isolates of Lachnospiraceae Reveals Inter- and Intra-Species Diversity.</title>
        <authorList>
            <person name="Sorbara M.T."/>
            <person name="Littmann E.R."/>
            <person name="Fontana E."/>
            <person name="Moody T.U."/>
            <person name="Kohout C.E."/>
            <person name="Gjonbalaj M."/>
            <person name="Eaton V."/>
            <person name="Seok R."/>
            <person name="Leiner I.M."/>
            <person name="Pamer E.G."/>
        </authorList>
    </citation>
    <scope>NUCLEOTIDE SEQUENCE</scope>
    <source>
        <strain evidence="7">MSK.10.16</strain>
    </source>
</reference>
<keyword evidence="1" id="KW-0812">Transmembrane</keyword>
<evidence type="ECO:0000313" key="3">
    <source>
        <dbReference type="EMBL" id="CUN94017.1"/>
    </source>
</evidence>
<dbReference type="Proteomes" id="UP000095439">
    <property type="component" value="Unassembled WGS sequence"/>
</dbReference>
<dbReference type="EMBL" id="CYYM01000005">
    <property type="protein sequence ID" value="CUN94017.1"/>
    <property type="molecule type" value="Genomic_DNA"/>
</dbReference>
<keyword evidence="1" id="KW-0472">Membrane</keyword>
<reference evidence="11 12" key="2">
    <citation type="journal article" date="2019" name="Nat. Med.">
        <title>A library of human gut bacterial isolates paired with longitudinal multiomics data enables mechanistic microbiome research.</title>
        <authorList>
            <person name="Poyet M."/>
            <person name="Groussin M."/>
            <person name="Gibbons S.M."/>
            <person name="Avila-Pacheco J."/>
            <person name="Jiang X."/>
            <person name="Kearney S.M."/>
            <person name="Perrotta A.R."/>
            <person name="Berdy B."/>
            <person name="Zhao S."/>
            <person name="Lieberman T.D."/>
            <person name="Swanson P.K."/>
            <person name="Smith M."/>
            <person name="Roesemann S."/>
            <person name="Alexander J.E."/>
            <person name="Rich S.A."/>
            <person name="Livny J."/>
            <person name="Vlamakis H."/>
            <person name="Clish C."/>
            <person name="Bullock K."/>
            <person name="Deik A."/>
            <person name="Scott J."/>
            <person name="Pierce K.A."/>
            <person name="Xavier R.J."/>
            <person name="Alm E.J."/>
        </authorList>
    </citation>
    <scope>NUCLEOTIDE SEQUENCE [LARGE SCALE GENOMIC DNA]</scope>
    <source>
        <strain evidence="5 12">BIOML-A1</strain>
        <strain evidence="6 11">BIOML-A7</strain>
    </source>
</reference>
<dbReference type="RefSeq" id="WP_006427918.1">
    <property type="nucleotide sequence ID" value="NZ_CABIWY010000012.1"/>
</dbReference>
<organism evidence="4 9">
    <name type="scientific">Dorea longicatena</name>
    <dbReference type="NCBI Taxonomy" id="88431"/>
    <lineage>
        <taxon>Bacteria</taxon>
        <taxon>Bacillati</taxon>
        <taxon>Bacillota</taxon>
        <taxon>Clostridia</taxon>
        <taxon>Lachnospirales</taxon>
        <taxon>Lachnospiraceae</taxon>
        <taxon>Dorea</taxon>
    </lineage>
</organism>
<evidence type="ECO:0000313" key="9">
    <source>
        <dbReference type="Proteomes" id="UP000095439"/>
    </source>
</evidence>
<dbReference type="EMBL" id="CYYY01000012">
    <property type="protein sequence ID" value="CUO13327.1"/>
    <property type="molecule type" value="Genomic_DNA"/>
</dbReference>
<dbReference type="OrthoDB" id="1828164at2"/>
<evidence type="ECO:0000313" key="5">
    <source>
        <dbReference type="EMBL" id="MZK11500.1"/>
    </source>
</evidence>
<evidence type="ECO:0000313" key="11">
    <source>
        <dbReference type="Proteomes" id="UP000446719"/>
    </source>
</evidence>
<reference evidence="8 9" key="1">
    <citation type="submission" date="2015-09" db="EMBL/GenBank/DDBJ databases">
        <authorList>
            <consortium name="Pathogen Informatics"/>
        </authorList>
    </citation>
    <scope>NUCLEOTIDE SEQUENCE [LARGE SCALE GENOMIC DNA]</scope>
    <source>
        <strain evidence="3 8">2789STDY5608851</strain>
        <strain evidence="4 9">2789STDY5608866</strain>
        <strain evidence="2 10">2789STDY5834961</strain>
    </source>
</reference>
<dbReference type="Proteomes" id="UP000449249">
    <property type="component" value="Unassembled WGS sequence"/>
</dbReference>